<dbReference type="Proteomes" id="UP000676310">
    <property type="component" value="Unassembled WGS sequence"/>
</dbReference>
<sequence>MTEAHTRAPTRYKHTPLDFAKKQIRLIRLLSQSDSTALECEISIFDADAPPEYYALSYTWDDEHSPKQALSVLGDNLEIGEAMHNFLQSWRRRAEGWKWLWCDQLCIDQGDNLEKGHQIPLMASIYSRCYCVIVWFSLHFSTIEELLDHRYFTRLWIIQEILLAPQVISLCGDTEICWSDLYAHCVRLPEGEYNESSEKTNRAATTALFFTRKSEFESNKTESFSRLFIMYGRKECRDPRDKVYGLLSLIDERHRPVVDYSKPALEVF</sequence>
<gene>
    <name evidence="2" type="ORF">ALTATR162_LOCUS5285</name>
</gene>
<dbReference type="AlphaFoldDB" id="A0A8J2HZW5"/>
<accession>A0A8J2HZW5</accession>
<dbReference type="OrthoDB" id="194358at2759"/>
<protein>
    <recommendedName>
        <fullName evidence="1">Heterokaryon incompatibility domain-containing protein</fullName>
    </recommendedName>
</protein>
<evidence type="ECO:0000313" key="3">
    <source>
        <dbReference type="Proteomes" id="UP000676310"/>
    </source>
</evidence>
<dbReference type="RefSeq" id="XP_043168839.1">
    <property type="nucleotide sequence ID" value="XM_043312904.1"/>
</dbReference>
<dbReference type="GeneID" id="67017046"/>
<dbReference type="EMBL" id="CAJRGZ010000019">
    <property type="protein sequence ID" value="CAG5158851.1"/>
    <property type="molecule type" value="Genomic_DNA"/>
</dbReference>
<dbReference type="PANTHER" id="PTHR24148:SF73">
    <property type="entry name" value="HET DOMAIN PROTEIN (AFU_ORTHOLOGUE AFUA_8G01020)"/>
    <property type="match status" value="1"/>
</dbReference>
<reference evidence="2" key="1">
    <citation type="submission" date="2021-05" db="EMBL/GenBank/DDBJ databases">
        <authorList>
            <person name="Stam R."/>
        </authorList>
    </citation>
    <scope>NUCLEOTIDE SEQUENCE</scope>
    <source>
        <strain evidence="2">CS162</strain>
    </source>
</reference>
<evidence type="ECO:0000259" key="1">
    <source>
        <dbReference type="Pfam" id="PF06985"/>
    </source>
</evidence>
<keyword evidence="3" id="KW-1185">Reference proteome</keyword>
<proteinExistence type="predicted"/>
<dbReference type="Pfam" id="PF06985">
    <property type="entry name" value="HET"/>
    <property type="match status" value="1"/>
</dbReference>
<dbReference type="PANTHER" id="PTHR24148">
    <property type="entry name" value="ANKYRIN REPEAT DOMAIN-CONTAINING PROTEIN 39 HOMOLOG-RELATED"/>
    <property type="match status" value="1"/>
</dbReference>
<comment type="caution">
    <text evidence="2">The sequence shown here is derived from an EMBL/GenBank/DDBJ whole genome shotgun (WGS) entry which is preliminary data.</text>
</comment>
<name>A0A8J2HZW5_9PLEO</name>
<evidence type="ECO:0000313" key="2">
    <source>
        <dbReference type="EMBL" id="CAG5158851.1"/>
    </source>
</evidence>
<dbReference type="InterPro" id="IPR052895">
    <property type="entry name" value="HetReg/Transcr_Mod"/>
</dbReference>
<feature type="domain" description="Heterokaryon incompatibility" evidence="1">
    <location>
        <begin position="53"/>
        <end position="137"/>
    </location>
</feature>
<organism evidence="2 3">
    <name type="scientific">Alternaria atra</name>
    <dbReference type="NCBI Taxonomy" id="119953"/>
    <lineage>
        <taxon>Eukaryota</taxon>
        <taxon>Fungi</taxon>
        <taxon>Dikarya</taxon>
        <taxon>Ascomycota</taxon>
        <taxon>Pezizomycotina</taxon>
        <taxon>Dothideomycetes</taxon>
        <taxon>Pleosporomycetidae</taxon>
        <taxon>Pleosporales</taxon>
        <taxon>Pleosporineae</taxon>
        <taxon>Pleosporaceae</taxon>
        <taxon>Alternaria</taxon>
        <taxon>Alternaria sect. Ulocladioides</taxon>
    </lineage>
</organism>
<dbReference type="InterPro" id="IPR010730">
    <property type="entry name" value="HET"/>
</dbReference>